<dbReference type="InterPro" id="IPR018379">
    <property type="entry name" value="BEN_domain"/>
</dbReference>
<dbReference type="EMBL" id="CASHTH010000669">
    <property type="protein sequence ID" value="CAI8006226.1"/>
    <property type="molecule type" value="Genomic_DNA"/>
</dbReference>
<feature type="domain" description="BEN" evidence="1">
    <location>
        <begin position="149"/>
        <end position="241"/>
    </location>
</feature>
<keyword evidence="3" id="KW-1185">Reference proteome</keyword>
<evidence type="ECO:0000259" key="1">
    <source>
        <dbReference type="PROSITE" id="PS51457"/>
    </source>
</evidence>
<comment type="caution">
    <text evidence="2">The sequence shown here is derived from an EMBL/GenBank/DDBJ whole genome shotgun (WGS) entry which is preliminary data.</text>
</comment>
<evidence type="ECO:0000313" key="3">
    <source>
        <dbReference type="Proteomes" id="UP001174909"/>
    </source>
</evidence>
<dbReference type="PROSITE" id="PS51457">
    <property type="entry name" value="BEN"/>
    <property type="match status" value="1"/>
</dbReference>
<dbReference type="Pfam" id="PF10523">
    <property type="entry name" value="BEN"/>
    <property type="match status" value="1"/>
</dbReference>
<dbReference type="Gene3D" id="1.10.10.2590">
    <property type="entry name" value="BEN domain"/>
    <property type="match status" value="1"/>
</dbReference>
<protein>
    <submittedName>
        <fullName evidence="2">Nucleus accumbens-associated protein 1</fullName>
    </submittedName>
</protein>
<proteinExistence type="predicted"/>
<accession>A0AA35R8U5</accession>
<dbReference type="AlphaFoldDB" id="A0AA35R8U5"/>
<dbReference type="GO" id="GO:0003677">
    <property type="term" value="F:DNA binding"/>
    <property type="evidence" value="ECO:0007669"/>
    <property type="project" value="InterPro"/>
</dbReference>
<sequence>MDHDSAAASRRKRSRTQYYNLNGCLECEVKDAEIKTLRRRIQVMEEVVALLNQKLSAVQQSSNGVLFSPLVMPPVVSQVVIPSTYTTPPTTSVKVHTPGVSVDSNHCITATSPHVSSDTEDASSDSASIAYAQAELCPSAEQRVELIPGTGVYVTLPQLEEARREAKNGTQLARKLMDAFWDRETLARSSLSSKSKYQYQQLDPNVISAIEAYCLNFDSNTHSRDLHACMTDKCCQARSRRGTPYKVAAALQNGLLHNGVVHNGLHGSSLNGT</sequence>
<organism evidence="2 3">
    <name type="scientific">Geodia barretti</name>
    <name type="common">Barrett's horny sponge</name>
    <dbReference type="NCBI Taxonomy" id="519541"/>
    <lineage>
        <taxon>Eukaryota</taxon>
        <taxon>Metazoa</taxon>
        <taxon>Porifera</taxon>
        <taxon>Demospongiae</taxon>
        <taxon>Heteroscleromorpha</taxon>
        <taxon>Tetractinellida</taxon>
        <taxon>Astrophorina</taxon>
        <taxon>Geodiidae</taxon>
        <taxon>Geodia</taxon>
    </lineage>
</organism>
<dbReference type="SMART" id="SM01025">
    <property type="entry name" value="BEN"/>
    <property type="match status" value="1"/>
</dbReference>
<gene>
    <name evidence="2" type="ORF">GBAR_LOCUS4608</name>
</gene>
<dbReference type="Proteomes" id="UP001174909">
    <property type="component" value="Unassembled WGS sequence"/>
</dbReference>
<name>A0AA35R8U5_GEOBA</name>
<evidence type="ECO:0000313" key="2">
    <source>
        <dbReference type="EMBL" id="CAI8006226.1"/>
    </source>
</evidence>
<reference evidence="2" key="1">
    <citation type="submission" date="2023-03" db="EMBL/GenBank/DDBJ databases">
        <authorList>
            <person name="Steffen K."/>
            <person name="Cardenas P."/>
        </authorList>
    </citation>
    <scope>NUCLEOTIDE SEQUENCE</scope>
</reference>